<evidence type="ECO:0000313" key="6">
    <source>
        <dbReference type="EMBL" id="WGV16341.1"/>
    </source>
</evidence>
<dbReference type="PROSITE" id="PS50893">
    <property type="entry name" value="ABC_TRANSPORTER_2"/>
    <property type="match status" value="1"/>
</dbReference>
<protein>
    <submittedName>
        <fullName evidence="6">ATP-binding cassette domain-containing protein</fullName>
    </submittedName>
</protein>
<gene>
    <name evidence="6" type="ORF">QF092_00575</name>
</gene>
<keyword evidence="7" id="KW-1185">Reference proteome</keyword>
<dbReference type="RefSeq" id="WP_281466587.1">
    <property type="nucleotide sequence ID" value="NZ_CP124535.1"/>
</dbReference>
<dbReference type="Gene3D" id="3.40.50.300">
    <property type="entry name" value="P-loop containing nucleotide triphosphate hydrolases"/>
    <property type="match status" value="1"/>
</dbReference>
<dbReference type="InterPro" id="IPR017871">
    <property type="entry name" value="ABC_transporter-like_CS"/>
</dbReference>
<proteinExistence type="inferred from homology"/>
<dbReference type="InterPro" id="IPR050166">
    <property type="entry name" value="ABC_transporter_ATP-bind"/>
</dbReference>
<evidence type="ECO:0000313" key="7">
    <source>
        <dbReference type="Proteomes" id="UP001230978"/>
    </source>
</evidence>
<organism evidence="6 7">
    <name type="scientific">Fuscovulum ytuae</name>
    <dbReference type="NCBI Taxonomy" id="3042299"/>
    <lineage>
        <taxon>Bacteria</taxon>
        <taxon>Pseudomonadati</taxon>
        <taxon>Pseudomonadota</taxon>
        <taxon>Alphaproteobacteria</taxon>
        <taxon>Rhodobacterales</taxon>
        <taxon>Paracoccaceae</taxon>
        <taxon>Fuscovulum</taxon>
    </lineage>
</organism>
<feature type="domain" description="ABC transporter" evidence="5">
    <location>
        <begin position="4"/>
        <end position="198"/>
    </location>
</feature>
<sequence>MPPVLDLQIDAAFHGPRQVLGAFDLHVDRGEVLAVCGPSGVGKSTLLRIIAGLHAEFRGHRRVNGRLAMVFQEPTLLPWRNALDNIRLLAGCSAKDAEAHLAEVGLEGRGGDTPNRLSLGQQRRLSLARAVAARPDLLLLDEPFVSLDEDLVEGMMDLVAGLRDRHGFGAILVTHAPVEAARLAQRILRLDGSPAVPVT</sequence>
<keyword evidence="2" id="KW-0813">Transport</keyword>
<dbReference type="InterPro" id="IPR003593">
    <property type="entry name" value="AAA+_ATPase"/>
</dbReference>
<dbReference type="InterPro" id="IPR027417">
    <property type="entry name" value="P-loop_NTPase"/>
</dbReference>
<dbReference type="PANTHER" id="PTHR42788:SF13">
    <property type="entry name" value="ALIPHATIC SULFONATES IMPORT ATP-BINDING PROTEIN SSUB"/>
    <property type="match status" value="1"/>
</dbReference>
<dbReference type="PROSITE" id="PS00211">
    <property type="entry name" value="ABC_TRANSPORTER_1"/>
    <property type="match status" value="1"/>
</dbReference>
<evidence type="ECO:0000256" key="2">
    <source>
        <dbReference type="ARBA" id="ARBA00022448"/>
    </source>
</evidence>
<evidence type="ECO:0000259" key="5">
    <source>
        <dbReference type="PROSITE" id="PS50893"/>
    </source>
</evidence>
<dbReference type="PANTHER" id="PTHR42788">
    <property type="entry name" value="TAURINE IMPORT ATP-BINDING PROTEIN-RELATED"/>
    <property type="match status" value="1"/>
</dbReference>
<name>A0ABY8Q8F0_9RHOB</name>
<dbReference type="GO" id="GO:0005524">
    <property type="term" value="F:ATP binding"/>
    <property type="evidence" value="ECO:0007669"/>
    <property type="project" value="UniProtKB-KW"/>
</dbReference>
<comment type="similarity">
    <text evidence="1">Belongs to the ABC transporter superfamily.</text>
</comment>
<dbReference type="Proteomes" id="UP001230978">
    <property type="component" value="Chromosome"/>
</dbReference>
<keyword evidence="3" id="KW-0547">Nucleotide-binding</keyword>
<dbReference type="Pfam" id="PF00005">
    <property type="entry name" value="ABC_tran"/>
    <property type="match status" value="1"/>
</dbReference>
<dbReference type="EMBL" id="CP124535">
    <property type="protein sequence ID" value="WGV16341.1"/>
    <property type="molecule type" value="Genomic_DNA"/>
</dbReference>
<evidence type="ECO:0000256" key="1">
    <source>
        <dbReference type="ARBA" id="ARBA00005417"/>
    </source>
</evidence>
<dbReference type="SUPFAM" id="SSF52540">
    <property type="entry name" value="P-loop containing nucleoside triphosphate hydrolases"/>
    <property type="match status" value="1"/>
</dbReference>
<keyword evidence="4 6" id="KW-0067">ATP-binding</keyword>
<dbReference type="SMART" id="SM00382">
    <property type="entry name" value="AAA"/>
    <property type="match status" value="1"/>
</dbReference>
<reference evidence="6 7" key="1">
    <citation type="submission" date="2023-04" db="EMBL/GenBank/DDBJ databases">
        <title>YMD61, complete Genome.</title>
        <authorList>
            <person name="Zhang J."/>
        </authorList>
    </citation>
    <scope>NUCLEOTIDE SEQUENCE [LARGE SCALE GENOMIC DNA]</scope>
    <source>
        <strain evidence="6 7">YMD61</strain>
    </source>
</reference>
<dbReference type="InterPro" id="IPR003439">
    <property type="entry name" value="ABC_transporter-like_ATP-bd"/>
</dbReference>
<evidence type="ECO:0000256" key="4">
    <source>
        <dbReference type="ARBA" id="ARBA00022840"/>
    </source>
</evidence>
<accession>A0ABY8Q8F0</accession>
<evidence type="ECO:0000256" key="3">
    <source>
        <dbReference type="ARBA" id="ARBA00022741"/>
    </source>
</evidence>